<dbReference type="RefSeq" id="WP_023953419.1">
    <property type="nucleotide sequence ID" value="NZ_AYSV01000140.1"/>
</dbReference>
<reference evidence="2 3" key="1">
    <citation type="submission" date="2013-11" db="EMBL/GenBank/DDBJ databases">
        <title>Genomic analysis of Pelistega sp. HM-7.</title>
        <authorList>
            <person name="Kumbhare S.V."/>
            <person name="Shetty S.A."/>
            <person name="Sharma O."/>
            <person name="Dhotre D.P."/>
        </authorList>
    </citation>
    <scope>NUCLEOTIDE SEQUENCE [LARGE SCALE GENOMIC DNA]</scope>
    <source>
        <strain evidence="2 3">HM-7</strain>
    </source>
</reference>
<feature type="region of interest" description="Disordered" evidence="1">
    <location>
        <begin position="67"/>
        <end position="118"/>
    </location>
</feature>
<organism evidence="2 3">
    <name type="scientific">Pelistega indica</name>
    <dbReference type="NCBI Taxonomy" id="1414851"/>
    <lineage>
        <taxon>Bacteria</taxon>
        <taxon>Pseudomonadati</taxon>
        <taxon>Pseudomonadota</taxon>
        <taxon>Betaproteobacteria</taxon>
        <taxon>Burkholderiales</taxon>
        <taxon>Alcaligenaceae</taxon>
        <taxon>Pelistega</taxon>
    </lineage>
</organism>
<dbReference type="Proteomes" id="UP000018766">
    <property type="component" value="Unassembled WGS sequence"/>
</dbReference>
<evidence type="ECO:0000313" key="2">
    <source>
        <dbReference type="EMBL" id="ETD66547.1"/>
    </source>
</evidence>
<evidence type="ECO:0000256" key="1">
    <source>
        <dbReference type="SAM" id="MobiDB-lite"/>
    </source>
</evidence>
<gene>
    <name evidence="2" type="ORF">V757_12550</name>
</gene>
<protein>
    <submittedName>
        <fullName evidence="2">Uncharacterized protein</fullName>
    </submittedName>
</protein>
<sequence length="118" mass="13396">MNVKEFIEQAKSKTSHKGKLTPWKAEISELREAGMTYKQIQEFLSIHKVNVSLKSITVFCKKHFTNTKIEKSQTQPRQAGLESTSKHQQANPQAATERKKSNYVPPPWAGDADIDDII</sequence>
<accession>V8FT18</accession>
<comment type="caution">
    <text evidence="2">The sequence shown here is derived from an EMBL/GenBank/DDBJ whole genome shotgun (WGS) entry which is preliminary data.</text>
</comment>
<keyword evidence="3" id="KW-1185">Reference proteome</keyword>
<name>V8FT18_9BURK</name>
<dbReference type="AlphaFoldDB" id="V8FT18"/>
<evidence type="ECO:0000313" key="3">
    <source>
        <dbReference type="Proteomes" id="UP000018766"/>
    </source>
</evidence>
<proteinExistence type="predicted"/>
<feature type="compositionally biased region" description="Polar residues" evidence="1">
    <location>
        <begin position="72"/>
        <end position="94"/>
    </location>
</feature>
<dbReference type="EMBL" id="AYSV01000140">
    <property type="protein sequence ID" value="ETD66547.1"/>
    <property type="molecule type" value="Genomic_DNA"/>
</dbReference>